<dbReference type="STRING" id="33968.BMS77_02760"/>
<keyword evidence="1" id="KW-1133">Transmembrane helix</keyword>
<gene>
    <name evidence="2" type="ORF">BMR96_01225</name>
</gene>
<comment type="caution">
    <text evidence="2">The sequence shown here is derived from an EMBL/GenBank/DDBJ whole genome shotgun (WGS) entry which is preliminary data.</text>
</comment>
<evidence type="ECO:0000313" key="2">
    <source>
        <dbReference type="EMBL" id="ORI98658.1"/>
    </source>
</evidence>
<sequence>MPEETKQNRSRVERNWSTKKRQLIKPNIILASLSIAVMILVVSGVVARIVFGVDGVSQTTRQQVVKKDAKTALEFGLTGDSSTNNKQSVVNLTTKKWQAEIASSIQKALQSDQKVADSVTFSGTKYQKSSVMAALSQRYLETLQRDRDFKITAVKFDKYHNAKVTYQVKPIDLPAGQALVQKYVDEQIKKNESAASKLTQEELRLVEYAMVANNWDRVLKDKLPTSSDKIATIELLYRTKNFKPEYQITKDTLNNILNSGLAE</sequence>
<evidence type="ECO:0000313" key="3">
    <source>
        <dbReference type="Proteomes" id="UP000192288"/>
    </source>
</evidence>
<organism evidence="2 3">
    <name type="scientific">Leuconostoc pseudomesenteroides</name>
    <dbReference type="NCBI Taxonomy" id="33968"/>
    <lineage>
        <taxon>Bacteria</taxon>
        <taxon>Bacillati</taxon>
        <taxon>Bacillota</taxon>
        <taxon>Bacilli</taxon>
        <taxon>Lactobacillales</taxon>
        <taxon>Lactobacillaceae</taxon>
        <taxon>Leuconostoc</taxon>
    </lineage>
</organism>
<protein>
    <submittedName>
        <fullName evidence="2">GTP-binding protein</fullName>
    </submittedName>
</protein>
<dbReference type="EMBL" id="MPLS01000002">
    <property type="protein sequence ID" value="ORI98658.1"/>
    <property type="molecule type" value="Genomic_DNA"/>
</dbReference>
<keyword evidence="1" id="KW-0472">Membrane</keyword>
<proteinExistence type="predicted"/>
<dbReference type="AlphaFoldDB" id="A0A1X0VG29"/>
<name>A0A1X0VG29_LEUPS</name>
<feature type="transmembrane region" description="Helical" evidence="1">
    <location>
        <begin position="28"/>
        <end position="51"/>
    </location>
</feature>
<dbReference type="RefSeq" id="WP_004912255.1">
    <property type="nucleotide sequence ID" value="NZ_MPLS01000002.1"/>
</dbReference>
<evidence type="ECO:0000256" key="1">
    <source>
        <dbReference type="SAM" id="Phobius"/>
    </source>
</evidence>
<dbReference type="Proteomes" id="UP000192288">
    <property type="component" value="Unassembled WGS sequence"/>
</dbReference>
<dbReference type="eggNOG" id="ENOG50308GB">
    <property type="taxonomic scope" value="Bacteria"/>
</dbReference>
<reference evidence="2 3" key="1">
    <citation type="journal article" date="2017" name="Front. Microbiol.">
        <title>Genomic Characterization of Dairy Associated Leuconostoc Species and Diversity of Leuconostocs in Undefined Mixed Mesophilic Starter Cultures.</title>
        <authorList>
            <person name="Frantzen C.A."/>
            <person name="Kot W."/>
            <person name="Pedersen T.B."/>
            <person name="Ardo Y.M."/>
            <person name="Broadbent J.R."/>
            <person name="Neve H."/>
            <person name="Hansen L.H."/>
            <person name="Dal Bello F."/>
            <person name="Ostlie H.M."/>
            <person name="Kleppen H.P."/>
            <person name="Vogensen F.K."/>
            <person name="Holo H."/>
        </authorList>
    </citation>
    <scope>NUCLEOTIDE SEQUENCE [LARGE SCALE GENOMIC DNA]</scope>
    <source>
        <strain evidence="2 3">LMGCF08</strain>
    </source>
</reference>
<accession>A0A1X0VG29</accession>
<keyword evidence="1" id="KW-0812">Transmembrane</keyword>